<sequence>MGKVLMLMYHFVETAVENRTSERKTCHFVPIVMTVFDGNQEIIPFSAFSFPKIVRAHKKALSLHSKRLNNE</sequence>
<protein>
    <submittedName>
        <fullName evidence="1">Uncharacterized protein</fullName>
    </submittedName>
</protein>
<proteinExistence type="predicted"/>
<comment type="caution">
    <text evidence="1">The sequence shown here is derived from an EMBL/GenBank/DDBJ whole genome shotgun (WGS) entry which is preliminary data.</text>
</comment>
<evidence type="ECO:0000313" key="1">
    <source>
        <dbReference type="EMBL" id="MCP9550022.1"/>
    </source>
</evidence>
<name>A0AAW5IGI4_9BACT</name>
<dbReference type="AlphaFoldDB" id="A0AAW5IGI4"/>
<reference evidence="1" key="1">
    <citation type="submission" date="2022-07" db="EMBL/GenBank/DDBJ databases">
        <title>Prevotella copri.</title>
        <authorList>
            <person name="Yang C."/>
        </authorList>
    </citation>
    <scope>NUCLEOTIDE SEQUENCE</scope>
    <source>
        <strain evidence="1">HF1805</strain>
    </source>
</reference>
<evidence type="ECO:0000313" key="2">
    <source>
        <dbReference type="Proteomes" id="UP001205506"/>
    </source>
</evidence>
<accession>A0AAW5IGI4</accession>
<dbReference type="Proteomes" id="UP001205506">
    <property type="component" value="Unassembled WGS sequence"/>
</dbReference>
<gene>
    <name evidence="1" type="ORF">NNC68_11125</name>
</gene>
<organism evidence="1 2">
    <name type="scientific">Segatella copri</name>
    <dbReference type="NCBI Taxonomy" id="165179"/>
    <lineage>
        <taxon>Bacteria</taxon>
        <taxon>Pseudomonadati</taxon>
        <taxon>Bacteroidota</taxon>
        <taxon>Bacteroidia</taxon>
        <taxon>Bacteroidales</taxon>
        <taxon>Prevotellaceae</taxon>
        <taxon>Segatella</taxon>
    </lineage>
</organism>
<dbReference type="EMBL" id="JANDWU010000021">
    <property type="protein sequence ID" value="MCP9550022.1"/>
    <property type="molecule type" value="Genomic_DNA"/>
</dbReference>
<dbReference type="RefSeq" id="WP_254971087.1">
    <property type="nucleotide sequence ID" value="NZ_JANDWU010000021.1"/>
</dbReference>